<comment type="caution">
    <text evidence="7">The sequence shown here is derived from an EMBL/GenBank/DDBJ whole genome shotgun (WGS) entry which is preliminary data.</text>
</comment>
<name>A0AAN6NMZ7_9PEZI</name>
<comment type="cofactor">
    <cofactor evidence="1">
        <name>FAD</name>
        <dbReference type="ChEBI" id="CHEBI:57692"/>
    </cofactor>
</comment>
<dbReference type="InterPro" id="IPR016169">
    <property type="entry name" value="FAD-bd_PCMH_sub2"/>
</dbReference>
<keyword evidence="5" id="KW-0560">Oxidoreductase</keyword>
<evidence type="ECO:0000256" key="4">
    <source>
        <dbReference type="ARBA" id="ARBA00022827"/>
    </source>
</evidence>
<dbReference type="Proteomes" id="UP001303222">
    <property type="component" value="Unassembled WGS sequence"/>
</dbReference>
<keyword evidence="3" id="KW-0285">Flavoprotein</keyword>
<dbReference type="Pfam" id="PF01565">
    <property type="entry name" value="FAD_binding_4"/>
    <property type="match status" value="1"/>
</dbReference>
<dbReference type="GO" id="GO:0016491">
    <property type="term" value="F:oxidoreductase activity"/>
    <property type="evidence" value="ECO:0007669"/>
    <property type="project" value="UniProtKB-KW"/>
</dbReference>
<dbReference type="PROSITE" id="PS51387">
    <property type="entry name" value="FAD_PCMH"/>
    <property type="match status" value="1"/>
</dbReference>
<dbReference type="InterPro" id="IPR050416">
    <property type="entry name" value="FAD-linked_Oxidoreductase"/>
</dbReference>
<dbReference type="EMBL" id="MU859308">
    <property type="protein sequence ID" value="KAK3947833.1"/>
    <property type="molecule type" value="Genomic_DNA"/>
</dbReference>
<dbReference type="Gene3D" id="3.30.465.10">
    <property type="match status" value="1"/>
</dbReference>
<dbReference type="SUPFAM" id="SSF56176">
    <property type="entry name" value="FAD-binding/transporter-associated domain-like"/>
    <property type="match status" value="1"/>
</dbReference>
<gene>
    <name evidence="7" type="ORF">QBC32DRAFT_246971</name>
</gene>
<reference evidence="7" key="2">
    <citation type="submission" date="2023-06" db="EMBL/GenBank/DDBJ databases">
        <authorList>
            <consortium name="Lawrence Berkeley National Laboratory"/>
            <person name="Mondo S.J."/>
            <person name="Hensen N."/>
            <person name="Bonometti L."/>
            <person name="Westerberg I."/>
            <person name="Brannstrom I.O."/>
            <person name="Guillou S."/>
            <person name="Cros-Aarteil S."/>
            <person name="Calhoun S."/>
            <person name="Haridas S."/>
            <person name="Kuo A."/>
            <person name="Pangilinan J."/>
            <person name="Riley R."/>
            <person name="Labutti K."/>
            <person name="Andreopoulos B."/>
            <person name="Lipzen A."/>
            <person name="Chen C."/>
            <person name="Yanf M."/>
            <person name="Daum C."/>
            <person name="Ng V."/>
            <person name="Clum A."/>
            <person name="Steindorff A."/>
            <person name="Ohm R."/>
            <person name="Martin F."/>
            <person name="Silar P."/>
            <person name="Natvig D."/>
            <person name="Lalanne C."/>
            <person name="Gautier V."/>
            <person name="Ament-Velasquez S.L."/>
            <person name="Kruys A."/>
            <person name="Hutchinson M.I."/>
            <person name="Powell A.J."/>
            <person name="Barry K."/>
            <person name="Miller A.N."/>
            <person name="Grigoriev I.V."/>
            <person name="Debuchy R."/>
            <person name="Gladieux P."/>
            <person name="Thoren M.H."/>
            <person name="Johannesson H."/>
        </authorList>
    </citation>
    <scope>NUCLEOTIDE SEQUENCE</scope>
    <source>
        <strain evidence="7">CBS 626.80</strain>
    </source>
</reference>
<organism evidence="7 8">
    <name type="scientific">Pseudoneurospora amorphoporcata</name>
    <dbReference type="NCBI Taxonomy" id="241081"/>
    <lineage>
        <taxon>Eukaryota</taxon>
        <taxon>Fungi</taxon>
        <taxon>Dikarya</taxon>
        <taxon>Ascomycota</taxon>
        <taxon>Pezizomycotina</taxon>
        <taxon>Sordariomycetes</taxon>
        <taxon>Sordariomycetidae</taxon>
        <taxon>Sordariales</taxon>
        <taxon>Sordariaceae</taxon>
        <taxon>Pseudoneurospora</taxon>
    </lineage>
</organism>
<dbReference type="PANTHER" id="PTHR42973:SF39">
    <property type="entry name" value="FAD-BINDING PCMH-TYPE DOMAIN-CONTAINING PROTEIN"/>
    <property type="match status" value="1"/>
</dbReference>
<sequence>MASNIRKMAENAIIDSFISQGIPTFTPSGPRSSEYERSVANANLLYRFTRPACVVQPESKEQVVEVIKEAKKFSVPVTIKCGGHSYAGFSTTNEGILLDLVRMKKVDLDVDNNIITLQGGALWGHAYKTLVNGRHNGIIIN</sequence>
<evidence type="ECO:0000256" key="3">
    <source>
        <dbReference type="ARBA" id="ARBA00022630"/>
    </source>
</evidence>
<reference evidence="7" key="1">
    <citation type="journal article" date="2023" name="Mol. Phylogenet. Evol.">
        <title>Genome-scale phylogeny and comparative genomics of the fungal order Sordariales.</title>
        <authorList>
            <person name="Hensen N."/>
            <person name="Bonometti L."/>
            <person name="Westerberg I."/>
            <person name="Brannstrom I.O."/>
            <person name="Guillou S."/>
            <person name="Cros-Aarteil S."/>
            <person name="Calhoun S."/>
            <person name="Haridas S."/>
            <person name="Kuo A."/>
            <person name="Mondo S."/>
            <person name="Pangilinan J."/>
            <person name="Riley R."/>
            <person name="LaButti K."/>
            <person name="Andreopoulos B."/>
            <person name="Lipzen A."/>
            <person name="Chen C."/>
            <person name="Yan M."/>
            <person name="Daum C."/>
            <person name="Ng V."/>
            <person name="Clum A."/>
            <person name="Steindorff A."/>
            <person name="Ohm R.A."/>
            <person name="Martin F."/>
            <person name="Silar P."/>
            <person name="Natvig D.O."/>
            <person name="Lalanne C."/>
            <person name="Gautier V."/>
            <person name="Ament-Velasquez S.L."/>
            <person name="Kruys A."/>
            <person name="Hutchinson M.I."/>
            <person name="Powell A.J."/>
            <person name="Barry K."/>
            <person name="Miller A.N."/>
            <person name="Grigoriev I.V."/>
            <person name="Debuchy R."/>
            <person name="Gladieux P."/>
            <person name="Hiltunen Thoren M."/>
            <person name="Johannesson H."/>
        </authorList>
    </citation>
    <scope>NUCLEOTIDE SEQUENCE</scope>
    <source>
        <strain evidence="7">CBS 626.80</strain>
    </source>
</reference>
<dbReference type="InterPro" id="IPR006094">
    <property type="entry name" value="Oxid_FAD_bind_N"/>
</dbReference>
<keyword evidence="4" id="KW-0274">FAD</keyword>
<evidence type="ECO:0000256" key="5">
    <source>
        <dbReference type="ARBA" id="ARBA00023002"/>
    </source>
</evidence>
<feature type="non-terminal residue" evidence="7">
    <location>
        <position position="141"/>
    </location>
</feature>
<dbReference type="AlphaFoldDB" id="A0AAN6NMZ7"/>
<dbReference type="InterPro" id="IPR016166">
    <property type="entry name" value="FAD-bd_PCMH"/>
</dbReference>
<comment type="similarity">
    <text evidence="2">Belongs to the oxygen-dependent FAD-linked oxidoreductase family.</text>
</comment>
<evidence type="ECO:0000313" key="8">
    <source>
        <dbReference type="Proteomes" id="UP001303222"/>
    </source>
</evidence>
<dbReference type="InterPro" id="IPR036318">
    <property type="entry name" value="FAD-bd_PCMH-like_sf"/>
</dbReference>
<dbReference type="PANTHER" id="PTHR42973">
    <property type="entry name" value="BINDING OXIDOREDUCTASE, PUTATIVE (AFU_ORTHOLOGUE AFUA_1G17690)-RELATED"/>
    <property type="match status" value="1"/>
</dbReference>
<evidence type="ECO:0000256" key="2">
    <source>
        <dbReference type="ARBA" id="ARBA00005466"/>
    </source>
</evidence>
<dbReference type="GO" id="GO:0071949">
    <property type="term" value="F:FAD binding"/>
    <property type="evidence" value="ECO:0007669"/>
    <property type="project" value="InterPro"/>
</dbReference>
<evidence type="ECO:0000313" key="7">
    <source>
        <dbReference type="EMBL" id="KAK3947833.1"/>
    </source>
</evidence>
<accession>A0AAN6NMZ7</accession>
<feature type="domain" description="FAD-binding PCMH-type" evidence="6">
    <location>
        <begin position="47"/>
        <end position="141"/>
    </location>
</feature>
<evidence type="ECO:0000256" key="1">
    <source>
        <dbReference type="ARBA" id="ARBA00001974"/>
    </source>
</evidence>
<evidence type="ECO:0000259" key="6">
    <source>
        <dbReference type="PROSITE" id="PS51387"/>
    </source>
</evidence>
<protein>
    <recommendedName>
        <fullName evidence="6">FAD-binding PCMH-type domain-containing protein</fullName>
    </recommendedName>
</protein>
<keyword evidence="8" id="KW-1185">Reference proteome</keyword>
<proteinExistence type="inferred from homology"/>